<feature type="domain" description="PABS" evidence="9">
    <location>
        <begin position="64"/>
        <end position="301"/>
    </location>
</feature>
<organism evidence="10 11">
    <name type="scientific">Ficus carica</name>
    <name type="common">Common fig</name>
    <dbReference type="NCBI Taxonomy" id="3494"/>
    <lineage>
        <taxon>Eukaryota</taxon>
        <taxon>Viridiplantae</taxon>
        <taxon>Streptophyta</taxon>
        <taxon>Embryophyta</taxon>
        <taxon>Tracheophyta</taxon>
        <taxon>Spermatophyta</taxon>
        <taxon>Magnoliopsida</taxon>
        <taxon>eudicotyledons</taxon>
        <taxon>Gunneridae</taxon>
        <taxon>Pentapetalae</taxon>
        <taxon>rosids</taxon>
        <taxon>fabids</taxon>
        <taxon>Rosales</taxon>
        <taxon>Moraceae</taxon>
        <taxon>Ficeae</taxon>
        <taxon>Ficus</taxon>
    </lineage>
</organism>
<evidence type="ECO:0000256" key="4">
    <source>
        <dbReference type="ARBA" id="ARBA00048874"/>
    </source>
</evidence>
<evidence type="ECO:0000313" key="10">
    <source>
        <dbReference type="EMBL" id="GMN53031.1"/>
    </source>
</evidence>
<sequence>MWGFLVAAFSVLYIPLIVLDSEQIDVISSGFTNSDFQEDDYNADDDHNSSSDHHHHHDQRHRDNEWFEEQLEDDLKWSFSLNSVLHAVTSQFQDIALLDTPRFGKVLLIDGKMQSSENDEFVYHECLVQPALLIHDDPKTVFIMGGGEGSTAREALKHKDVQKVFMCDIDKVVVDFCRAHLTANQEAFHDERLHIAINDAKDELEKSEEKFDVIIGDLADPLEGGPCNDLYTKSFYEQVLKPKLNDNGIFVTQAGPAGILSHKQIFTPIYNTIKHVFKYVIAYTAHVPSYADSCGWVLASDEPLRLNVEQLNNRIQERIKGELRYLDGASIVSSTVLNKTIQTALLEETHVITKENARFIHGHGLAAEVA</sequence>
<gene>
    <name evidence="10" type="ORF">TIFTF001_022169</name>
</gene>
<evidence type="ECO:0000256" key="5">
    <source>
        <dbReference type="ARBA" id="ARBA00049721"/>
    </source>
</evidence>
<evidence type="ECO:0000256" key="2">
    <source>
        <dbReference type="ARBA" id="ARBA00022679"/>
    </source>
</evidence>
<evidence type="ECO:0000256" key="1">
    <source>
        <dbReference type="ARBA" id="ARBA00007867"/>
    </source>
</evidence>
<proteinExistence type="inferred from homology"/>
<dbReference type="Gene3D" id="2.30.140.10">
    <property type="entry name" value="Spermidine synthase, tetramerisation domain"/>
    <property type="match status" value="1"/>
</dbReference>
<dbReference type="GO" id="GO:0006596">
    <property type="term" value="P:polyamine biosynthetic process"/>
    <property type="evidence" value="ECO:0007669"/>
    <property type="project" value="UniProtKB-UniRule"/>
</dbReference>
<evidence type="ECO:0000256" key="7">
    <source>
        <dbReference type="SAM" id="MobiDB-lite"/>
    </source>
</evidence>
<keyword evidence="3 6" id="KW-0620">Polyamine biosynthesis</keyword>
<dbReference type="Pfam" id="PF01564">
    <property type="entry name" value="Spermine_synth"/>
    <property type="match status" value="1"/>
</dbReference>
<dbReference type="InterPro" id="IPR035246">
    <property type="entry name" value="Spermidine_synt_N"/>
</dbReference>
<dbReference type="PANTHER" id="PTHR43317:SF10">
    <property type="entry name" value="PABS DOMAIN-CONTAINING PROTEIN"/>
    <property type="match status" value="1"/>
</dbReference>
<dbReference type="EMBL" id="BTGU01000044">
    <property type="protein sequence ID" value="GMN53031.1"/>
    <property type="molecule type" value="Genomic_DNA"/>
</dbReference>
<dbReference type="AlphaFoldDB" id="A0AA88AZD4"/>
<dbReference type="Gene3D" id="3.40.50.150">
    <property type="entry name" value="Vaccinia Virus protein VP39"/>
    <property type="match status" value="1"/>
</dbReference>
<dbReference type="PANTHER" id="PTHR43317">
    <property type="entry name" value="THERMOSPERMINE SYNTHASE ACAULIS5"/>
    <property type="match status" value="1"/>
</dbReference>
<keyword evidence="8" id="KW-0732">Signal</keyword>
<evidence type="ECO:0000313" key="11">
    <source>
        <dbReference type="Proteomes" id="UP001187192"/>
    </source>
</evidence>
<reference evidence="10" key="1">
    <citation type="submission" date="2023-07" db="EMBL/GenBank/DDBJ databases">
        <title>draft genome sequence of fig (Ficus carica).</title>
        <authorList>
            <person name="Takahashi T."/>
            <person name="Nishimura K."/>
        </authorList>
    </citation>
    <scope>NUCLEOTIDE SEQUENCE</scope>
</reference>
<comment type="catalytic activity">
    <reaction evidence="4">
        <text>S-adenosyl 3-(methylsulfanyl)propylamine + spermidine = thermospermine + S-methyl-5'-thioadenosine + H(+)</text>
        <dbReference type="Rhea" id="RHEA:30515"/>
        <dbReference type="ChEBI" id="CHEBI:15378"/>
        <dbReference type="ChEBI" id="CHEBI:17509"/>
        <dbReference type="ChEBI" id="CHEBI:57443"/>
        <dbReference type="ChEBI" id="CHEBI:57834"/>
        <dbReference type="ChEBI" id="CHEBI:59903"/>
        <dbReference type="EC" id="2.5.1.79"/>
    </reaction>
</comment>
<evidence type="ECO:0000256" key="8">
    <source>
        <dbReference type="SAM" id="SignalP"/>
    </source>
</evidence>
<dbReference type="CDD" id="cd02440">
    <property type="entry name" value="AdoMet_MTases"/>
    <property type="match status" value="1"/>
</dbReference>
<keyword evidence="11" id="KW-1185">Reference proteome</keyword>
<feature type="region of interest" description="Disordered" evidence="7">
    <location>
        <begin position="38"/>
        <end position="61"/>
    </location>
</feature>
<dbReference type="Pfam" id="PF17284">
    <property type="entry name" value="Spermine_synt_N"/>
    <property type="match status" value="1"/>
</dbReference>
<dbReference type="PROSITE" id="PS51006">
    <property type="entry name" value="PABS_2"/>
    <property type="match status" value="1"/>
</dbReference>
<dbReference type="InterPro" id="IPR037163">
    <property type="entry name" value="Spermidine_synt_N_sf"/>
</dbReference>
<name>A0AA88AZD4_FICCA</name>
<comment type="similarity">
    <text evidence="1">Belongs to the spermidine/spermine synthase family.</text>
</comment>
<evidence type="ECO:0000259" key="9">
    <source>
        <dbReference type="PROSITE" id="PS51006"/>
    </source>
</evidence>
<comment type="caution">
    <text evidence="10">The sequence shown here is derived from an EMBL/GenBank/DDBJ whole genome shotgun (WGS) entry which is preliminary data.</text>
</comment>
<protein>
    <recommendedName>
        <fullName evidence="5">thermospermine synthase</fullName>
        <ecNumber evidence="5">2.5.1.79</ecNumber>
    </recommendedName>
</protein>
<dbReference type="Proteomes" id="UP001187192">
    <property type="component" value="Unassembled WGS sequence"/>
</dbReference>
<feature type="chain" id="PRO_5041640340" description="thermospermine synthase" evidence="8">
    <location>
        <begin position="22"/>
        <end position="370"/>
    </location>
</feature>
<dbReference type="InterPro" id="IPR029063">
    <property type="entry name" value="SAM-dependent_MTases_sf"/>
</dbReference>
<evidence type="ECO:0000256" key="6">
    <source>
        <dbReference type="PROSITE-ProRule" id="PRU00354"/>
    </source>
</evidence>
<dbReference type="SUPFAM" id="SSF53335">
    <property type="entry name" value="S-adenosyl-L-methionine-dependent methyltransferases"/>
    <property type="match status" value="1"/>
</dbReference>
<keyword evidence="2 6" id="KW-0808">Transferase</keyword>
<dbReference type="InterPro" id="IPR001045">
    <property type="entry name" value="Spermi_synthase"/>
</dbReference>
<dbReference type="FunFam" id="3.40.50.150:FF:000088">
    <property type="entry name" value="Polyamine aminopropyltransferase"/>
    <property type="match status" value="1"/>
</dbReference>
<dbReference type="NCBIfam" id="NF037959">
    <property type="entry name" value="MFS_SpdSyn"/>
    <property type="match status" value="1"/>
</dbReference>
<feature type="signal peptide" evidence="8">
    <location>
        <begin position="1"/>
        <end position="21"/>
    </location>
</feature>
<dbReference type="GO" id="GO:0010487">
    <property type="term" value="F:thermospermine synthase activity"/>
    <property type="evidence" value="ECO:0007669"/>
    <property type="project" value="UniProtKB-EC"/>
</dbReference>
<accession>A0AA88AZD4</accession>
<dbReference type="InterPro" id="IPR030374">
    <property type="entry name" value="PABS"/>
</dbReference>
<dbReference type="HAMAP" id="MF_00198">
    <property type="entry name" value="Spermidine_synth"/>
    <property type="match status" value="1"/>
</dbReference>
<dbReference type="EC" id="2.5.1.79" evidence="5"/>
<evidence type="ECO:0000256" key="3">
    <source>
        <dbReference type="ARBA" id="ARBA00023115"/>
    </source>
</evidence>
<feature type="active site" description="Proton acceptor" evidence="6">
    <location>
        <position position="217"/>
    </location>
</feature>